<dbReference type="Proteomes" id="UP000299102">
    <property type="component" value="Unassembled WGS sequence"/>
</dbReference>
<reference evidence="1 2" key="1">
    <citation type="journal article" date="2019" name="Commun. Biol.">
        <title>The bagworm genome reveals a unique fibroin gene that provides high tensile strength.</title>
        <authorList>
            <person name="Kono N."/>
            <person name="Nakamura H."/>
            <person name="Ohtoshi R."/>
            <person name="Tomita M."/>
            <person name="Numata K."/>
            <person name="Arakawa K."/>
        </authorList>
    </citation>
    <scope>NUCLEOTIDE SEQUENCE [LARGE SCALE GENOMIC DNA]</scope>
</reference>
<proteinExistence type="predicted"/>
<organism evidence="1 2">
    <name type="scientific">Eumeta variegata</name>
    <name type="common">Bagworm moth</name>
    <name type="synonym">Eumeta japonica</name>
    <dbReference type="NCBI Taxonomy" id="151549"/>
    <lineage>
        <taxon>Eukaryota</taxon>
        <taxon>Metazoa</taxon>
        <taxon>Ecdysozoa</taxon>
        <taxon>Arthropoda</taxon>
        <taxon>Hexapoda</taxon>
        <taxon>Insecta</taxon>
        <taxon>Pterygota</taxon>
        <taxon>Neoptera</taxon>
        <taxon>Endopterygota</taxon>
        <taxon>Lepidoptera</taxon>
        <taxon>Glossata</taxon>
        <taxon>Ditrysia</taxon>
        <taxon>Tineoidea</taxon>
        <taxon>Psychidae</taxon>
        <taxon>Oiketicinae</taxon>
        <taxon>Eumeta</taxon>
    </lineage>
</organism>
<dbReference type="EMBL" id="BGZK01000780">
    <property type="protein sequence ID" value="GBP60145.1"/>
    <property type="molecule type" value="Genomic_DNA"/>
</dbReference>
<accession>A0A4C1XDA0</accession>
<evidence type="ECO:0000313" key="1">
    <source>
        <dbReference type="EMBL" id="GBP60145.1"/>
    </source>
</evidence>
<keyword evidence="2" id="KW-1185">Reference proteome</keyword>
<sequence length="129" mass="14609">MVRPMFNGMRMRRYFGTVYVAGARAEYAARRSGVGGALDPHPLIVKCVRDAGLYLYMKLALSLAHHIFGAREDSRDAIEVFRDVSEAFDYVDYETLTGKLRHYGVTGRAVGCPESCLKNRVQRWMSVEL</sequence>
<dbReference type="OrthoDB" id="6819250at2759"/>
<name>A0A4C1XDA0_EUMVA</name>
<evidence type="ECO:0000313" key="2">
    <source>
        <dbReference type="Proteomes" id="UP000299102"/>
    </source>
</evidence>
<comment type="caution">
    <text evidence="1">The sequence shown here is derived from an EMBL/GenBank/DDBJ whole genome shotgun (WGS) entry which is preliminary data.</text>
</comment>
<dbReference type="AlphaFoldDB" id="A0A4C1XDA0"/>
<protein>
    <submittedName>
        <fullName evidence="1">Uncharacterized protein</fullName>
    </submittedName>
</protein>
<gene>
    <name evidence="1" type="ORF">EVAR_41835_1</name>
</gene>